<dbReference type="PANTHER" id="PTHR30199">
    <property type="entry name" value="MFS FAMILY TRANSPORTER, PREDICTED SUBSTRATE BENZOATE"/>
    <property type="match status" value="1"/>
</dbReference>
<feature type="transmembrane region" description="Helical" evidence="1">
    <location>
        <begin position="54"/>
        <end position="74"/>
    </location>
</feature>
<organism evidence="2 3">
    <name type="scientific">Propionispora vibrioides</name>
    <dbReference type="NCBI Taxonomy" id="112903"/>
    <lineage>
        <taxon>Bacteria</taxon>
        <taxon>Bacillati</taxon>
        <taxon>Bacillota</taxon>
        <taxon>Negativicutes</taxon>
        <taxon>Selenomonadales</taxon>
        <taxon>Sporomusaceae</taxon>
        <taxon>Propionispora</taxon>
    </lineage>
</organism>
<dbReference type="GO" id="GO:0042925">
    <property type="term" value="F:benzoate transmembrane transporter activity"/>
    <property type="evidence" value="ECO:0007669"/>
    <property type="project" value="InterPro"/>
</dbReference>
<sequence length="406" mass="42379">MSVVSKFLADVKQDWSVSAITSGFIAVLVSYAGPLLIVFQAARIAHLSDAELSSWIWAISFSSGLAGMLLSAWFRAPVIASWSTPGAVLLVSGWAGYSFAESVGAFIFSAVLVVILGYSGLFSAIMERIPRGIIAAMLAGILLKFGVDVFVSLKQMPLVALPMFVVYLLSKRYCPRYAVAATLLSGLASAGLLHELAPVAIRMALVEPVYTAPVFSLKAIVGLGLPLCIVTMVSQNATGIGVLKVDGYDLPPNPLIGVTGIASLLSAPFGSHGVNLAAITAAICTGKEAHAQPEKRYVAGIACGVFYMLLSLFGATVVAIFSAFPAELVAVIAGVALFGSLGSSLSSAMETEKDKESALVTFLITISGITLLGIGAPFWGLIGGMITYGILTGNIRWLRQKLAPVK</sequence>
<keyword evidence="1" id="KW-0812">Transmembrane</keyword>
<evidence type="ECO:0000256" key="1">
    <source>
        <dbReference type="SAM" id="Phobius"/>
    </source>
</evidence>
<dbReference type="AlphaFoldDB" id="A0A1H8V711"/>
<dbReference type="PANTHER" id="PTHR30199:SF0">
    <property type="entry name" value="INNER MEMBRANE PROTEIN YDCO"/>
    <property type="match status" value="1"/>
</dbReference>
<feature type="transmembrane region" description="Helical" evidence="1">
    <location>
        <begin position="20"/>
        <end position="42"/>
    </location>
</feature>
<keyword evidence="1" id="KW-1133">Transmembrane helix</keyword>
<protein>
    <submittedName>
        <fullName evidence="2">Benzoate membrane transport protein</fullName>
    </submittedName>
</protein>
<feature type="transmembrane region" description="Helical" evidence="1">
    <location>
        <begin position="297"/>
        <end position="322"/>
    </location>
</feature>
<feature type="transmembrane region" description="Helical" evidence="1">
    <location>
        <begin position="129"/>
        <end position="147"/>
    </location>
</feature>
<reference evidence="2 3" key="1">
    <citation type="submission" date="2016-10" db="EMBL/GenBank/DDBJ databases">
        <authorList>
            <person name="de Groot N.N."/>
        </authorList>
    </citation>
    <scope>NUCLEOTIDE SEQUENCE [LARGE SCALE GENOMIC DNA]</scope>
    <source>
        <strain evidence="2 3">DSM 13305</strain>
    </source>
</reference>
<dbReference type="GO" id="GO:0005886">
    <property type="term" value="C:plasma membrane"/>
    <property type="evidence" value="ECO:0007669"/>
    <property type="project" value="TreeGrafter"/>
</dbReference>
<evidence type="ECO:0000313" key="2">
    <source>
        <dbReference type="EMBL" id="SEP11159.1"/>
    </source>
</evidence>
<accession>A0A1H8V711</accession>
<keyword evidence="3" id="KW-1185">Reference proteome</keyword>
<feature type="transmembrane region" description="Helical" evidence="1">
    <location>
        <begin position="177"/>
        <end position="194"/>
    </location>
</feature>
<dbReference type="OrthoDB" id="9813854at2"/>
<dbReference type="STRING" id="112903.SAMN04490178_110107"/>
<feature type="transmembrane region" description="Helical" evidence="1">
    <location>
        <begin position="214"/>
        <end position="234"/>
    </location>
</feature>
<dbReference type="Pfam" id="PF03594">
    <property type="entry name" value="BenE"/>
    <property type="match status" value="1"/>
</dbReference>
<keyword evidence="1" id="KW-0472">Membrane</keyword>
<evidence type="ECO:0000313" key="3">
    <source>
        <dbReference type="Proteomes" id="UP000198847"/>
    </source>
</evidence>
<feature type="transmembrane region" description="Helical" evidence="1">
    <location>
        <begin position="328"/>
        <end position="345"/>
    </location>
</feature>
<dbReference type="EMBL" id="FODY01000010">
    <property type="protein sequence ID" value="SEP11159.1"/>
    <property type="molecule type" value="Genomic_DNA"/>
</dbReference>
<dbReference type="NCBIfam" id="TIGR00843">
    <property type="entry name" value="benE"/>
    <property type="match status" value="1"/>
</dbReference>
<gene>
    <name evidence="2" type="ORF">SAMN04490178_110107</name>
</gene>
<feature type="transmembrane region" description="Helical" evidence="1">
    <location>
        <begin position="357"/>
        <end position="375"/>
    </location>
</feature>
<name>A0A1H8V711_9FIRM</name>
<dbReference type="InterPro" id="IPR004711">
    <property type="entry name" value="Benzoate_Transporter"/>
</dbReference>
<feature type="transmembrane region" description="Helical" evidence="1">
    <location>
        <begin position="94"/>
        <end position="117"/>
    </location>
</feature>
<proteinExistence type="predicted"/>
<dbReference type="Proteomes" id="UP000198847">
    <property type="component" value="Unassembled WGS sequence"/>
</dbReference>
<dbReference type="RefSeq" id="WP_091746597.1">
    <property type="nucleotide sequence ID" value="NZ_FODY01000010.1"/>
</dbReference>